<dbReference type="EMBL" id="CP002593">
    <property type="protein sequence ID" value="AEA28079.1"/>
    <property type="molecule type" value="Genomic_DNA"/>
</dbReference>
<dbReference type="InterPro" id="IPR029032">
    <property type="entry name" value="AhpD-like"/>
</dbReference>
<dbReference type="eggNOG" id="ENOG5032S6A">
    <property type="taxonomic scope" value="Bacteria"/>
</dbReference>
<dbReference type="Gene3D" id="1.20.1290.10">
    <property type="entry name" value="AhpD-like"/>
    <property type="match status" value="1"/>
</dbReference>
<protein>
    <submittedName>
        <fullName evidence="2">Uncharacterized protein</fullName>
    </submittedName>
</protein>
<name>F4D219_PSEUX</name>
<reference evidence="2 3" key="1">
    <citation type="journal article" date="2011" name="J. Bacteriol.">
        <title>Genome sequence of the 1,4-dioxane-degrading Pseudonocardia dioxanivorans strain CB1190.</title>
        <authorList>
            <person name="Sales C.M."/>
            <person name="Mahendra S."/>
            <person name="Grostern A."/>
            <person name="Parales R.E."/>
            <person name="Goodwin L.A."/>
            <person name="Woyke T."/>
            <person name="Nolan M."/>
            <person name="Lapidus A."/>
            <person name="Chertkov O."/>
            <person name="Ovchinnikova G."/>
            <person name="Sczyrba A."/>
            <person name="Alvarez-Cohen L."/>
        </authorList>
    </citation>
    <scope>NUCLEOTIDE SEQUENCE [LARGE SCALE GENOMIC DNA]</scope>
    <source>
        <strain evidence="3">ATCC 55486 / DSM 44775 / JCM 13855 / CB1190</strain>
    </source>
</reference>
<keyword evidence="3" id="KW-1185">Reference proteome</keyword>
<proteinExistence type="predicted"/>
<dbReference type="STRING" id="675635.Psed_5957"/>
<evidence type="ECO:0000313" key="3">
    <source>
        <dbReference type="Proteomes" id="UP000007809"/>
    </source>
</evidence>
<dbReference type="SUPFAM" id="SSF69118">
    <property type="entry name" value="AhpD-like"/>
    <property type="match status" value="1"/>
</dbReference>
<feature type="region of interest" description="Disordered" evidence="1">
    <location>
        <begin position="130"/>
        <end position="159"/>
    </location>
</feature>
<accession>F4D219</accession>
<dbReference type="OrthoDB" id="3574324at2"/>
<dbReference type="HOGENOM" id="CLU_978913_0_0_11"/>
<dbReference type="RefSeq" id="WP_013677977.1">
    <property type="nucleotide sequence ID" value="NC_015312.1"/>
</dbReference>
<dbReference type="Proteomes" id="UP000007809">
    <property type="component" value="Chromosome"/>
</dbReference>
<sequence length="290" mass="30427">MNADPIPAVREEDAVGATAEIFADLRATLGLPFVNLIWRHLATVPDALPAVWSAVRPLYSTAELAGLATGISARARPDGVAPVPGEVWATLGVDEAARVDIADLVGFYNRANTINFLVFTTVDALLRGESRPPDPGRRLASSGAPAGAGAGPSGVPPLPPVDALSPDLRAVVQACDELGRLGSSTAHASLYRHLALWPPFLATAYVALAPLHRSGALQAAQRDLIDFARPTCADRLLPLLAPARPALDEGVRSRIRSVVEEFASIMIGRMVVAGTVMRALLPVPEEAAAR</sequence>
<evidence type="ECO:0000256" key="1">
    <source>
        <dbReference type="SAM" id="MobiDB-lite"/>
    </source>
</evidence>
<evidence type="ECO:0000313" key="2">
    <source>
        <dbReference type="EMBL" id="AEA28079.1"/>
    </source>
</evidence>
<organism evidence="2 3">
    <name type="scientific">Pseudonocardia dioxanivorans (strain ATCC 55486 / DSM 44775 / JCM 13855 / CB1190)</name>
    <dbReference type="NCBI Taxonomy" id="675635"/>
    <lineage>
        <taxon>Bacteria</taxon>
        <taxon>Bacillati</taxon>
        <taxon>Actinomycetota</taxon>
        <taxon>Actinomycetes</taxon>
        <taxon>Pseudonocardiales</taxon>
        <taxon>Pseudonocardiaceae</taxon>
        <taxon>Pseudonocardia</taxon>
    </lineage>
</organism>
<gene>
    <name evidence="2" type="ordered locus">Psed_5957</name>
</gene>
<dbReference type="AlphaFoldDB" id="F4D219"/>
<dbReference type="KEGG" id="pdx:Psed_5957"/>